<keyword evidence="1" id="KW-0472">Membrane</keyword>
<dbReference type="InterPro" id="IPR027381">
    <property type="entry name" value="LytR/CpsA/Psr_C"/>
</dbReference>
<name>A0A0G0Y8H3_9BACT</name>
<sequence length="199" mass="21585">MRLEVEQVTDETVTTTVTETPVKAAEPPLDTAIFANQFQPEIEVGSKKKPIWLWITVLLLIVGAGVTWFLVWKQSKPEPAKVPEVLTEASSTPLPSSTPEAKVDLSLYQIEIFNGSGISGEAGRVKSLLEDVGFTVKNTANADSYDFTATEITYSPDVSTAWLEKLKTELAKKYVLKEPVSGRVAGADVEIVVGSSKAE</sequence>
<comment type="caution">
    <text evidence="3">The sequence shown here is derived from an EMBL/GenBank/DDBJ whole genome shotgun (WGS) entry which is preliminary data.</text>
</comment>
<proteinExistence type="predicted"/>
<reference evidence="3 4" key="1">
    <citation type="journal article" date="2015" name="Nature">
        <title>rRNA introns, odd ribosomes, and small enigmatic genomes across a large radiation of phyla.</title>
        <authorList>
            <person name="Brown C.T."/>
            <person name="Hug L.A."/>
            <person name="Thomas B.C."/>
            <person name="Sharon I."/>
            <person name="Castelle C.J."/>
            <person name="Singh A."/>
            <person name="Wilkins M.J."/>
            <person name="Williams K.H."/>
            <person name="Banfield J.F."/>
        </authorList>
    </citation>
    <scope>NUCLEOTIDE SEQUENCE [LARGE SCALE GENOMIC DNA]</scope>
</reference>
<feature type="domain" description="LytR/CpsA/Psr regulator C-terminal" evidence="2">
    <location>
        <begin position="109"/>
        <end position="195"/>
    </location>
</feature>
<dbReference type="Proteomes" id="UP000034160">
    <property type="component" value="Unassembled WGS sequence"/>
</dbReference>
<dbReference type="EMBL" id="LCCN01000003">
    <property type="protein sequence ID" value="KKS33052.1"/>
    <property type="molecule type" value="Genomic_DNA"/>
</dbReference>
<keyword evidence="1" id="KW-1133">Transmembrane helix</keyword>
<evidence type="ECO:0000256" key="1">
    <source>
        <dbReference type="SAM" id="Phobius"/>
    </source>
</evidence>
<protein>
    <submittedName>
        <fullName evidence="3">Transcriptional regulator</fullName>
    </submittedName>
</protein>
<dbReference type="AlphaFoldDB" id="A0A0G0Y8H3"/>
<feature type="transmembrane region" description="Helical" evidence="1">
    <location>
        <begin position="51"/>
        <end position="71"/>
    </location>
</feature>
<evidence type="ECO:0000313" key="3">
    <source>
        <dbReference type="EMBL" id="KKS33052.1"/>
    </source>
</evidence>
<dbReference type="Gene3D" id="3.30.70.2390">
    <property type="match status" value="1"/>
</dbReference>
<dbReference type="STRING" id="1618356.UU93_C0003G0060"/>
<evidence type="ECO:0000313" key="4">
    <source>
        <dbReference type="Proteomes" id="UP000034160"/>
    </source>
</evidence>
<accession>A0A0G0Y8H3</accession>
<evidence type="ECO:0000259" key="2">
    <source>
        <dbReference type="Pfam" id="PF13399"/>
    </source>
</evidence>
<dbReference type="Pfam" id="PF13399">
    <property type="entry name" value="LytR_C"/>
    <property type="match status" value="1"/>
</dbReference>
<gene>
    <name evidence="3" type="ORF">UU93_C0003G0060</name>
</gene>
<organism evidence="3 4">
    <name type="scientific">Candidatus Amesbacteria bacterium GW2011_GWA2_42_12</name>
    <dbReference type="NCBI Taxonomy" id="1618356"/>
    <lineage>
        <taxon>Bacteria</taxon>
        <taxon>Candidatus Amesiibacteriota</taxon>
    </lineage>
</organism>
<keyword evidence="1" id="KW-0812">Transmembrane</keyword>